<gene>
    <name evidence="8" type="ordered locus">Dhaf_4599</name>
</gene>
<feature type="transmembrane region" description="Helical" evidence="6">
    <location>
        <begin position="40"/>
        <end position="58"/>
    </location>
</feature>
<dbReference type="PANTHER" id="PTHR10283">
    <property type="entry name" value="SOLUTE CARRIER FAMILY 13 MEMBER"/>
    <property type="match status" value="1"/>
</dbReference>
<dbReference type="Proteomes" id="UP000007726">
    <property type="component" value="Chromosome"/>
</dbReference>
<dbReference type="HOGENOM" id="CLU_043251_0_0_9"/>
<feature type="transmembrane region" description="Helical" evidence="6">
    <location>
        <begin position="400"/>
        <end position="419"/>
    </location>
</feature>
<evidence type="ECO:0000256" key="2">
    <source>
        <dbReference type="ARBA" id="ARBA00022448"/>
    </source>
</evidence>
<dbReference type="KEGG" id="dhd:Dhaf_4599"/>
<evidence type="ECO:0000256" key="5">
    <source>
        <dbReference type="ARBA" id="ARBA00023136"/>
    </source>
</evidence>
<feature type="transmembrane region" description="Helical" evidence="6">
    <location>
        <begin position="368"/>
        <end position="393"/>
    </location>
</feature>
<comment type="subcellular location">
    <subcellularLocation>
        <location evidence="1">Membrane</location>
        <topology evidence="1">Multi-pass membrane protein</topology>
    </subcellularLocation>
</comment>
<feature type="transmembrane region" description="Helical" evidence="6">
    <location>
        <begin position="425"/>
        <end position="448"/>
    </location>
</feature>
<protein>
    <submittedName>
        <fullName evidence="8">Sodium/sulphate symporter</fullName>
    </submittedName>
</protein>
<feature type="transmembrane region" description="Helical" evidence="6">
    <location>
        <begin position="297"/>
        <end position="317"/>
    </location>
</feature>
<feature type="transmembrane region" description="Helical" evidence="6">
    <location>
        <begin position="94"/>
        <end position="118"/>
    </location>
</feature>
<accession>B8FXJ9</accession>
<feature type="transmembrane region" description="Helical" evidence="6">
    <location>
        <begin position="218"/>
        <end position="240"/>
    </location>
</feature>
<evidence type="ECO:0000256" key="4">
    <source>
        <dbReference type="ARBA" id="ARBA00022989"/>
    </source>
</evidence>
<feature type="transmembrane region" description="Helical" evidence="6">
    <location>
        <begin position="64"/>
        <end position="87"/>
    </location>
</feature>
<dbReference type="GO" id="GO:0005886">
    <property type="term" value="C:plasma membrane"/>
    <property type="evidence" value="ECO:0007669"/>
    <property type="project" value="TreeGrafter"/>
</dbReference>
<proteinExistence type="predicted"/>
<evidence type="ECO:0000256" key="6">
    <source>
        <dbReference type="SAM" id="Phobius"/>
    </source>
</evidence>
<evidence type="ECO:0000256" key="1">
    <source>
        <dbReference type="ARBA" id="ARBA00004141"/>
    </source>
</evidence>
<sequence length="487" mass="51794">MAMSSASANPSGKNTWYYLNSIIALVLMFGFKYLPPIAPLTSFGMAVVGIFLGVVYAWATVSVIWPALLGAIALGFTEFGTVSAVFAQGYGGDTYLFVFFMLTFAAIIDKAGVSNVIASWAVSRKFAKGKPWVLSTMLLTAAFIIAALISVTPAIIICWGILYQLCKVFGYTNQDKYPKLMVIGIVFAGLMGMAALPFKALPVMLMGVLAKQTGLQISFLSFTVLATAIGYGGVLGYLALCKFIFRPDVRAIQKSDFVMENTLRMNAYQKQVSGLLGLMVLLLFLPGFLPAGPVLTFLKALGNTGIVIAILALVAFIKKKDGSNYVNLVDTIKNGVPWETMILLGTAMPLATAMTTKGTGVQELLSQMLTPILGANANPVVFVILILVIAALLKQFMGGVVVGMLMVPMAITYASGIGANIQMLVVSLSVFCNIAILLPSAGPLTALLHGNTEWVSTKDIIKYGTPLVVVVTVIGIILSLTLGNLLF</sequence>
<evidence type="ECO:0000313" key="9">
    <source>
        <dbReference type="Proteomes" id="UP000007726"/>
    </source>
</evidence>
<name>B8FXJ9_DESHD</name>
<evidence type="ECO:0000256" key="3">
    <source>
        <dbReference type="ARBA" id="ARBA00022692"/>
    </source>
</evidence>
<organism evidence="8 9">
    <name type="scientific">Desulfitobacterium hafniense (strain DSM 10664 / DCB-2)</name>
    <dbReference type="NCBI Taxonomy" id="272564"/>
    <lineage>
        <taxon>Bacteria</taxon>
        <taxon>Bacillati</taxon>
        <taxon>Bacillota</taxon>
        <taxon>Clostridia</taxon>
        <taxon>Eubacteriales</taxon>
        <taxon>Desulfitobacteriaceae</taxon>
        <taxon>Desulfitobacterium</taxon>
    </lineage>
</organism>
<evidence type="ECO:0000313" key="8">
    <source>
        <dbReference type="EMBL" id="ACL22600.1"/>
    </source>
</evidence>
<feature type="transmembrane region" description="Helical" evidence="6">
    <location>
        <begin position="138"/>
        <end position="165"/>
    </location>
</feature>
<dbReference type="EMBL" id="CP001336">
    <property type="protein sequence ID" value="ACL22600.1"/>
    <property type="molecule type" value="Genomic_DNA"/>
</dbReference>
<feature type="domain" description="Citrate transporter-like" evidence="7">
    <location>
        <begin position="56"/>
        <end position="428"/>
    </location>
</feature>
<keyword evidence="5 6" id="KW-0472">Membrane</keyword>
<evidence type="ECO:0000259" key="7">
    <source>
        <dbReference type="Pfam" id="PF03600"/>
    </source>
</evidence>
<dbReference type="AlphaFoldDB" id="B8FXJ9"/>
<dbReference type="GO" id="GO:0022857">
    <property type="term" value="F:transmembrane transporter activity"/>
    <property type="evidence" value="ECO:0007669"/>
    <property type="project" value="TreeGrafter"/>
</dbReference>
<keyword evidence="4 6" id="KW-1133">Transmembrane helix</keyword>
<feature type="transmembrane region" description="Helical" evidence="6">
    <location>
        <begin position="15"/>
        <end position="33"/>
    </location>
</feature>
<feature type="transmembrane region" description="Helical" evidence="6">
    <location>
        <begin position="177"/>
        <end position="198"/>
    </location>
</feature>
<feature type="transmembrane region" description="Helical" evidence="6">
    <location>
        <begin position="272"/>
        <end position="291"/>
    </location>
</feature>
<keyword evidence="2" id="KW-0813">Transport</keyword>
<keyword evidence="3 6" id="KW-0812">Transmembrane</keyword>
<dbReference type="InterPro" id="IPR004680">
    <property type="entry name" value="Cit_transptr-like_dom"/>
</dbReference>
<dbReference type="RefSeq" id="WP_015945335.1">
    <property type="nucleotide sequence ID" value="NC_011830.1"/>
</dbReference>
<feature type="transmembrane region" description="Helical" evidence="6">
    <location>
        <begin position="460"/>
        <end position="482"/>
    </location>
</feature>
<dbReference type="Pfam" id="PF03600">
    <property type="entry name" value="CitMHS"/>
    <property type="match status" value="1"/>
</dbReference>
<reference evidence="8 9" key="1">
    <citation type="journal article" date="2012" name="BMC Microbiol.">
        <title>Genome sequence of Desulfitobacterium hafniense DCB-2, a Gram-positive anaerobe capable of dehalogenation and metal reduction.</title>
        <authorList>
            <person name="Kim S.H."/>
            <person name="Harzman C."/>
            <person name="Davis J.K."/>
            <person name="Hutcheson R."/>
            <person name="Broderick J.B."/>
            <person name="Marsh T.L."/>
            <person name="Tiedje J.M."/>
        </authorList>
    </citation>
    <scope>NUCLEOTIDE SEQUENCE [LARGE SCALE GENOMIC DNA]</scope>
    <source>
        <strain evidence="9">DSM 10664 / DCB-2</strain>
    </source>
</reference>